<keyword evidence="3" id="KW-1185">Reference proteome</keyword>
<comment type="caution">
    <text evidence="2">The sequence shown here is derived from an EMBL/GenBank/DDBJ whole genome shotgun (WGS) entry which is preliminary data.</text>
</comment>
<name>A0A2N6T3I2_9CORY</name>
<accession>A0A2N6T3I2</accession>
<evidence type="ECO:0000313" key="2">
    <source>
        <dbReference type="EMBL" id="PMC63871.1"/>
    </source>
</evidence>
<dbReference type="GO" id="GO:0006508">
    <property type="term" value="P:proteolysis"/>
    <property type="evidence" value="ECO:0007669"/>
    <property type="project" value="InterPro"/>
</dbReference>
<dbReference type="CDD" id="cd21112">
    <property type="entry name" value="alphaLP-like"/>
    <property type="match status" value="1"/>
</dbReference>
<dbReference type="InterPro" id="IPR009003">
    <property type="entry name" value="Peptidase_S1_PA"/>
</dbReference>
<dbReference type="InterPro" id="IPR018114">
    <property type="entry name" value="TRYPSIN_HIS"/>
</dbReference>
<keyword evidence="1" id="KW-0732">Signal</keyword>
<proteinExistence type="predicted"/>
<sequence length="273" mass="27894">MKRAGGIVAAALLLIMMPAVANAQVDPNYHWKTDPVSKVLAGKPFADRVLNRVPGSFFDANPANPAARAAVGRGVSLYGPGSPIYVGQFGMCTVTAAGWDAAGRKIALTAGHCGNVGEPVAAADSLEAGYSGRIVRKNGALDYSVIELGPNAEVAGSYNGTTIHSLGGWTKTGDTLCKNGYATGVTCGVVWASEPARHVTQVCAMAGDSGAPVYAGDRLVGMINGGMLPQPVNLSCHTPLQGGLHAPTVSRNIDAVMRDLNAAPGPGQGFRLA</sequence>
<dbReference type="PROSITE" id="PS00134">
    <property type="entry name" value="TRYPSIN_HIS"/>
    <property type="match status" value="1"/>
</dbReference>
<gene>
    <name evidence="2" type="ORF">CJ203_08730</name>
</gene>
<feature type="chain" id="PRO_5014924797" evidence="1">
    <location>
        <begin position="24"/>
        <end position="273"/>
    </location>
</feature>
<reference evidence="2 3" key="1">
    <citation type="submission" date="2017-09" db="EMBL/GenBank/DDBJ databases">
        <title>Bacterial strain isolated from the female urinary microbiota.</title>
        <authorList>
            <person name="Thomas-White K."/>
            <person name="Kumar N."/>
            <person name="Forster S."/>
            <person name="Putonti C."/>
            <person name="Lawley T."/>
            <person name="Wolfe A.J."/>
        </authorList>
    </citation>
    <scope>NUCLEOTIDE SEQUENCE [LARGE SCALE GENOMIC DNA]</scope>
    <source>
        <strain evidence="2 3">UMB0792</strain>
    </source>
</reference>
<dbReference type="Proteomes" id="UP000235836">
    <property type="component" value="Unassembled WGS sequence"/>
</dbReference>
<dbReference type="RefSeq" id="WP_102724288.1">
    <property type="nucleotide sequence ID" value="NZ_PNHG01000014.1"/>
</dbReference>
<evidence type="ECO:0000256" key="1">
    <source>
        <dbReference type="SAM" id="SignalP"/>
    </source>
</evidence>
<dbReference type="AlphaFoldDB" id="A0A2N6T3I2"/>
<dbReference type="EMBL" id="PNHG01000014">
    <property type="protein sequence ID" value="PMC63871.1"/>
    <property type="molecule type" value="Genomic_DNA"/>
</dbReference>
<dbReference type="InterPro" id="IPR043504">
    <property type="entry name" value="Peptidase_S1_PA_chymotrypsin"/>
</dbReference>
<dbReference type="GO" id="GO:0004252">
    <property type="term" value="F:serine-type endopeptidase activity"/>
    <property type="evidence" value="ECO:0007669"/>
    <property type="project" value="InterPro"/>
</dbReference>
<dbReference type="SUPFAM" id="SSF50494">
    <property type="entry name" value="Trypsin-like serine proteases"/>
    <property type="match status" value="1"/>
</dbReference>
<evidence type="ECO:0000313" key="3">
    <source>
        <dbReference type="Proteomes" id="UP000235836"/>
    </source>
</evidence>
<organism evidence="2 3">
    <name type="scientific">Corynebacterium tuscaniense</name>
    <dbReference type="NCBI Taxonomy" id="302449"/>
    <lineage>
        <taxon>Bacteria</taxon>
        <taxon>Bacillati</taxon>
        <taxon>Actinomycetota</taxon>
        <taxon>Actinomycetes</taxon>
        <taxon>Mycobacteriales</taxon>
        <taxon>Corynebacteriaceae</taxon>
        <taxon>Corynebacterium</taxon>
    </lineage>
</organism>
<dbReference type="Gene3D" id="2.40.10.10">
    <property type="entry name" value="Trypsin-like serine proteases"/>
    <property type="match status" value="2"/>
</dbReference>
<feature type="signal peptide" evidence="1">
    <location>
        <begin position="1"/>
        <end position="23"/>
    </location>
</feature>
<protein>
    <submittedName>
        <fullName evidence="2">Trypsin</fullName>
    </submittedName>
</protein>